<dbReference type="OrthoDB" id="9777975at2"/>
<dbReference type="Gene3D" id="3.40.50.1820">
    <property type="entry name" value="alpha/beta hydrolase"/>
    <property type="match status" value="1"/>
</dbReference>
<feature type="signal peptide" evidence="2">
    <location>
        <begin position="1"/>
        <end position="21"/>
    </location>
</feature>
<dbReference type="Pfam" id="PF20434">
    <property type="entry name" value="BD-FAE"/>
    <property type="match status" value="1"/>
</dbReference>
<keyword evidence="5" id="KW-1185">Reference proteome</keyword>
<name>A0A1I7EU24_9FLAO</name>
<feature type="domain" description="BD-FAE-like" evidence="3">
    <location>
        <begin position="49"/>
        <end position="213"/>
    </location>
</feature>
<keyword evidence="2" id="KW-0732">Signal</keyword>
<dbReference type="AlphaFoldDB" id="A0A1I7EU24"/>
<feature type="chain" id="PRO_5011493885" evidence="2">
    <location>
        <begin position="22"/>
        <end position="274"/>
    </location>
</feature>
<reference evidence="4 5" key="1">
    <citation type="submission" date="2016-10" db="EMBL/GenBank/DDBJ databases">
        <authorList>
            <person name="de Groot N.N."/>
        </authorList>
    </citation>
    <scope>NUCLEOTIDE SEQUENCE [LARGE SCALE GENOMIC DNA]</scope>
    <source>
        <strain evidence="4 5">CGMCC 1.12333</strain>
    </source>
</reference>
<gene>
    <name evidence="4" type="ORF">SAMN05216480_101167</name>
</gene>
<evidence type="ECO:0000259" key="3">
    <source>
        <dbReference type="Pfam" id="PF20434"/>
    </source>
</evidence>
<evidence type="ECO:0000256" key="1">
    <source>
        <dbReference type="ARBA" id="ARBA00022801"/>
    </source>
</evidence>
<keyword evidence="1" id="KW-0378">Hydrolase</keyword>
<proteinExistence type="predicted"/>
<dbReference type="InterPro" id="IPR029058">
    <property type="entry name" value="AB_hydrolase_fold"/>
</dbReference>
<sequence>MNIKQFLTVAFVYFTFVSVFAQTTYKTVENIAYKTGKNLTEYEKERCKLDIYYPENLEAVPTIIWFHGGGLEFGHKEIPSELKEKGAIIVGVNYRLSPKVKTPAFIEDAAAATAWVFKHISEYNGDPKKIVLSGHSAGGYLDMMVVMDKSYLATYDIDANDIAALIPFSGHTITHFTTRKEQGIAGTQPIIDKYAPLFHVRKDAPPILLITGGREVEMLGRYEENAYFYRMMKVAGHEDIQIKELQGLNHGEMVKPAFTLLINYMKSIDLLPKK</sequence>
<dbReference type="InterPro" id="IPR050300">
    <property type="entry name" value="GDXG_lipolytic_enzyme"/>
</dbReference>
<organism evidence="4 5">
    <name type="scientific">Pustulibacterium marinum</name>
    <dbReference type="NCBI Taxonomy" id="1224947"/>
    <lineage>
        <taxon>Bacteria</taxon>
        <taxon>Pseudomonadati</taxon>
        <taxon>Bacteroidota</taxon>
        <taxon>Flavobacteriia</taxon>
        <taxon>Flavobacteriales</taxon>
        <taxon>Flavobacteriaceae</taxon>
        <taxon>Pustulibacterium</taxon>
    </lineage>
</organism>
<evidence type="ECO:0000313" key="4">
    <source>
        <dbReference type="EMBL" id="SFU27436.1"/>
    </source>
</evidence>
<dbReference type="SUPFAM" id="SSF53474">
    <property type="entry name" value="alpha/beta-Hydrolases"/>
    <property type="match status" value="1"/>
</dbReference>
<dbReference type="PANTHER" id="PTHR48081">
    <property type="entry name" value="AB HYDROLASE SUPERFAMILY PROTEIN C4A8.06C"/>
    <property type="match status" value="1"/>
</dbReference>
<dbReference type="Proteomes" id="UP000199138">
    <property type="component" value="Unassembled WGS sequence"/>
</dbReference>
<dbReference type="GO" id="GO:0016787">
    <property type="term" value="F:hydrolase activity"/>
    <property type="evidence" value="ECO:0007669"/>
    <property type="project" value="UniProtKB-KW"/>
</dbReference>
<dbReference type="InterPro" id="IPR049492">
    <property type="entry name" value="BD-FAE-like_dom"/>
</dbReference>
<accession>A0A1I7EU24</accession>
<evidence type="ECO:0000313" key="5">
    <source>
        <dbReference type="Proteomes" id="UP000199138"/>
    </source>
</evidence>
<dbReference type="RefSeq" id="WP_093021642.1">
    <property type="nucleotide sequence ID" value="NZ_FPBK01000001.1"/>
</dbReference>
<evidence type="ECO:0000256" key="2">
    <source>
        <dbReference type="SAM" id="SignalP"/>
    </source>
</evidence>
<dbReference type="STRING" id="1224947.SAMN05216480_101167"/>
<dbReference type="PANTHER" id="PTHR48081:SF9">
    <property type="entry name" value="CARBOXYLESTERASE"/>
    <property type="match status" value="1"/>
</dbReference>
<dbReference type="EMBL" id="FPBK01000001">
    <property type="protein sequence ID" value="SFU27436.1"/>
    <property type="molecule type" value="Genomic_DNA"/>
</dbReference>
<protein>
    <submittedName>
        <fullName evidence="4">Acetyl esterase/lipase</fullName>
    </submittedName>
</protein>